<evidence type="ECO:0000313" key="6">
    <source>
        <dbReference type="Proteomes" id="UP000294257"/>
    </source>
</evidence>
<dbReference type="Gene3D" id="1.10.10.10">
    <property type="entry name" value="Winged helix-like DNA-binding domain superfamily/Winged helix DNA-binding domain"/>
    <property type="match status" value="1"/>
</dbReference>
<dbReference type="InterPro" id="IPR014710">
    <property type="entry name" value="RmlC-like_jellyroll"/>
</dbReference>
<sequence length="240" mass="26533">MRDYRSFAARLSGAELTVLYACGRPVSYQRGDQLMRQGERGECVIVVRSGLVKVTRTDDTGSIRLLGVRGPGELLGEMSCLDEQPRSASVVAHNEVYGVRIAGKEFLDYLYQHPRAAREVTCQMASRLRAAERHQEAMAAGGVDGRVLWILSDMSELFAPNGARTAEIPLHQHELAQLIATALISVQRSLRVLRTNRLVTTRRGRIVVPCVRCLRRAAVVRETGTEAINRRCADPDCCSG</sequence>
<dbReference type="InterPro" id="IPR018490">
    <property type="entry name" value="cNMP-bd_dom_sf"/>
</dbReference>
<dbReference type="InterPro" id="IPR000595">
    <property type="entry name" value="cNMP-bd_dom"/>
</dbReference>
<keyword evidence="2" id="KW-0238">DNA-binding</keyword>
<dbReference type="InterPro" id="IPR050397">
    <property type="entry name" value="Env_Response_Regulators"/>
</dbReference>
<evidence type="ECO:0000313" key="5">
    <source>
        <dbReference type="EMBL" id="RZS44802.1"/>
    </source>
</evidence>
<dbReference type="PANTHER" id="PTHR24567">
    <property type="entry name" value="CRP FAMILY TRANSCRIPTIONAL REGULATORY PROTEIN"/>
    <property type="match status" value="1"/>
</dbReference>
<name>A0A4Q7L8R7_9PSEU</name>
<dbReference type="Gene3D" id="2.60.120.10">
    <property type="entry name" value="Jelly Rolls"/>
    <property type="match status" value="1"/>
</dbReference>
<dbReference type="PROSITE" id="PS50042">
    <property type="entry name" value="CNMP_BINDING_3"/>
    <property type="match status" value="1"/>
</dbReference>
<evidence type="ECO:0000256" key="2">
    <source>
        <dbReference type="ARBA" id="ARBA00023125"/>
    </source>
</evidence>
<evidence type="ECO:0000256" key="3">
    <source>
        <dbReference type="ARBA" id="ARBA00023163"/>
    </source>
</evidence>
<dbReference type="InterPro" id="IPR036390">
    <property type="entry name" value="WH_DNA-bd_sf"/>
</dbReference>
<keyword evidence="1" id="KW-0805">Transcription regulation</keyword>
<keyword evidence="6" id="KW-1185">Reference proteome</keyword>
<dbReference type="AlphaFoldDB" id="A0A4Q7L8R7"/>
<feature type="domain" description="Cyclic nucleotide-binding" evidence="4">
    <location>
        <begin position="7"/>
        <end position="127"/>
    </location>
</feature>
<dbReference type="SUPFAM" id="SSF51206">
    <property type="entry name" value="cAMP-binding domain-like"/>
    <property type="match status" value="1"/>
</dbReference>
<dbReference type="Pfam" id="PF13545">
    <property type="entry name" value="HTH_Crp_2"/>
    <property type="match status" value="1"/>
</dbReference>
<dbReference type="SMART" id="SM00100">
    <property type="entry name" value="cNMP"/>
    <property type="match status" value="1"/>
</dbReference>
<dbReference type="GO" id="GO:0005829">
    <property type="term" value="C:cytosol"/>
    <property type="evidence" value="ECO:0007669"/>
    <property type="project" value="TreeGrafter"/>
</dbReference>
<comment type="caution">
    <text evidence="5">The sequence shown here is derived from an EMBL/GenBank/DDBJ whole genome shotgun (WGS) entry which is preliminary data.</text>
</comment>
<protein>
    <submittedName>
        <fullName evidence="5">CRP-like cAMP-binding protein</fullName>
    </submittedName>
</protein>
<reference evidence="5 6" key="1">
    <citation type="submission" date="2019-02" db="EMBL/GenBank/DDBJ databases">
        <title>Genomic Encyclopedia of Type Strains, Phase IV (KMG-IV): sequencing the most valuable type-strain genomes for metagenomic binning, comparative biology and taxonomic classification.</title>
        <authorList>
            <person name="Goeker M."/>
        </authorList>
    </citation>
    <scope>NUCLEOTIDE SEQUENCE [LARGE SCALE GENOMIC DNA]</scope>
    <source>
        <strain evidence="5 6">DSM 101727</strain>
    </source>
</reference>
<evidence type="ECO:0000256" key="1">
    <source>
        <dbReference type="ARBA" id="ARBA00023015"/>
    </source>
</evidence>
<dbReference type="Proteomes" id="UP000294257">
    <property type="component" value="Unassembled WGS sequence"/>
</dbReference>
<dbReference type="Pfam" id="PF00027">
    <property type="entry name" value="cNMP_binding"/>
    <property type="match status" value="1"/>
</dbReference>
<dbReference type="SUPFAM" id="SSF46785">
    <property type="entry name" value="Winged helix' DNA-binding domain"/>
    <property type="match status" value="1"/>
</dbReference>
<dbReference type="PRINTS" id="PR00103">
    <property type="entry name" value="CAMPKINASE"/>
</dbReference>
<evidence type="ECO:0000259" key="4">
    <source>
        <dbReference type="PROSITE" id="PS50042"/>
    </source>
</evidence>
<dbReference type="OrthoDB" id="3578816at2"/>
<keyword evidence="3" id="KW-0804">Transcription</keyword>
<proteinExistence type="predicted"/>
<dbReference type="PANTHER" id="PTHR24567:SF74">
    <property type="entry name" value="HTH-TYPE TRANSCRIPTIONAL REGULATOR ARCR"/>
    <property type="match status" value="1"/>
</dbReference>
<dbReference type="EMBL" id="SGWQ01000001">
    <property type="protein sequence ID" value="RZS44802.1"/>
    <property type="molecule type" value="Genomic_DNA"/>
</dbReference>
<dbReference type="InterPro" id="IPR036388">
    <property type="entry name" value="WH-like_DNA-bd_sf"/>
</dbReference>
<dbReference type="RefSeq" id="WP_130342436.1">
    <property type="nucleotide sequence ID" value="NZ_SGWQ01000001.1"/>
</dbReference>
<accession>A0A4Q7L8R7</accession>
<gene>
    <name evidence="5" type="ORF">EV193_101681</name>
</gene>
<dbReference type="GO" id="GO:0003700">
    <property type="term" value="F:DNA-binding transcription factor activity"/>
    <property type="evidence" value="ECO:0007669"/>
    <property type="project" value="TreeGrafter"/>
</dbReference>
<organism evidence="5 6">
    <name type="scientific">Herbihabitans rhizosphaerae</name>
    <dbReference type="NCBI Taxonomy" id="1872711"/>
    <lineage>
        <taxon>Bacteria</taxon>
        <taxon>Bacillati</taxon>
        <taxon>Actinomycetota</taxon>
        <taxon>Actinomycetes</taxon>
        <taxon>Pseudonocardiales</taxon>
        <taxon>Pseudonocardiaceae</taxon>
        <taxon>Herbihabitans</taxon>
    </lineage>
</organism>
<dbReference type="CDD" id="cd00038">
    <property type="entry name" value="CAP_ED"/>
    <property type="match status" value="1"/>
</dbReference>
<dbReference type="InterPro" id="IPR012318">
    <property type="entry name" value="HTH_CRP"/>
</dbReference>
<dbReference type="GO" id="GO:0003677">
    <property type="term" value="F:DNA binding"/>
    <property type="evidence" value="ECO:0007669"/>
    <property type="project" value="UniProtKB-KW"/>
</dbReference>